<name>A0ABU3BBK3_9GAMM</name>
<evidence type="ECO:0000313" key="2">
    <source>
        <dbReference type="Proteomes" id="UP001259982"/>
    </source>
</evidence>
<keyword evidence="2" id="KW-1185">Reference proteome</keyword>
<dbReference type="RefSeq" id="WP_311660524.1">
    <property type="nucleotide sequence ID" value="NZ_JAVRHY010000022.1"/>
</dbReference>
<proteinExistence type="predicted"/>
<reference evidence="1 2" key="1">
    <citation type="submission" date="2023-09" db="EMBL/GenBank/DDBJ databases">
        <authorList>
            <person name="Rey-Velasco X."/>
        </authorList>
    </citation>
    <scope>NUCLEOTIDE SEQUENCE [LARGE SCALE GENOMIC DNA]</scope>
    <source>
        <strain evidence="1 2">P385</strain>
    </source>
</reference>
<accession>A0ABU3BBK3</accession>
<dbReference type="EMBL" id="JAVRHY010000022">
    <property type="protein sequence ID" value="MDT0619834.1"/>
    <property type="molecule type" value="Genomic_DNA"/>
</dbReference>
<organism evidence="1 2">
    <name type="scientific">Spectribacter acetivorans</name>
    <dbReference type="NCBI Taxonomy" id="3075603"/>
    <lineage>
        <taxon>Bacteria</taxon>
        <taxon>Pseudomonadati</taxon>
        <taxon>Pseudomonadota</taxon>
        <taxon>Gammaproteobacteria</taxon>
        <taxon>Salinisphaerales</taxon>
        <taxon>Salinisphaeraceae</taxon>
        <taxon>Spectribacter</taxon>
    </lineage>
</organism>
<evidence type="ECO:0008006" key="3">
    <source>
        <dbReference type="Google" id="ProtNLM"/>
    </source>
</evidence>
<dbReference type="InterPro" id="IPR012347">
    <property type="entry name" value="Ferritin-like"/>
</dbReference>
<protein>
    <recommendedName>
        <fullName evidence="3">DUF2383 domain-containing protein</fullName>
    </recommendedName>
</protein>
<dbReference type="InterPro" id="IPR009078">
    <property type="entry name" value="Ferritin-like_SF"/>
</dbReference>
<evidence type="ECO:0000313" key="1">
    <source>
        <dbReference type="EMBL" id="MDT0619834.1"/>
    </source>
</evidence>
<dbReference type="SUPFAM" id="SSF47240">
    <property type="entry name" value="Ferritin-like"/>
    <property type="match status" value="1"/>
</dbReference>
<sequence length="162" mass="18907">MKTRQAADNPMRFEQVKEVLEHVIDYHRELAAEYRKLAKQAHDGRVRMLLIYLADHEDRMRTGLERYQSGDHRSVLNTWMQNAPDLGHPKILEELKGCLCCTSVEEVLELAEKIHDTLTDMYRTLASHAAIADERLLFESLADRQLAENRRLSRDAARLDMY</sequence>
<gene>
    <name evidence="1" type="ORF">RM531_15275</name>
</gene>
<dbReference type="Gene3D" id="1.20.1260.10">
    <property type="match status" value="1"/>
</dbReference>
<comment type="caution">
    <text evidence="1">The sequence shown here is derived from an EMBL/GenBank/DDBJ whole genome shotgun (WGS) entry which is preliminary data.</text>
</comment>
<dbReference type="Proteomes" id="UP001259982">
    <property type="component" value="Unassembled WGS sequence"/>
</dbReference>